<keyword evidence="7 9" id="KW-0503">Monooxygenase</keyword>
<evidence type="ECO:0008006" key="14">
    <source>
        <dbReference type="Google" id="ProtNLM"/>
    </source>
</evidence>
<dbReference type="VEuPathDB" id="VectorBase:AMEC015669"/>
<dbReference type="EnsemblMetazoa" id="AMEC015669-RA">
    <property type="protein sequence ID" value="AMEC015669-PA"/>
    <property type="gene ID" value="AMEC015669"/>
</dbReference>
<dbReference type="CDD" id="cd20628">
    <property type="entry name" value="CYP4"/>
    <property type="match status" value="1"/>
</dbReference>
<keyword evidence="11" id="KW-0472">Membrane</keyword>
<dbReference type="Gene3D" id="1.10.630.10">
    <property type="entry name" value="Cytochrome P450"/>
    <property type="match status" value="1"/>
</dbReference>
<keyword evidence="13" id="KW-1185">Reference proteome</keyword>
<evidence type="ECO:0000256" key="6">
    <source>
        <dbReference type="ARBA" id="ARBA00023004"/>
    </source>
</evidence>
<dbReference type="PRINTS" id="PR00385">
    <property type="entry name" value="P450"/>
</dbReference>
<proteinExistence type="inferred from homology"/>
<name>A0A182U857_9DIPT</name>
<evidence type="ECO:0000313" key="12">
    <source>
        <dbReference type="EnsemblMetazoa" id="AMEC015669-PA"/>
    </source>
</evidence>
<reference evidence="13" key="1">
    <citation type="submission" date="2014-01" db="EMBL/GenBank/DDBJ databases">
        <title>The Genome Sequence of Anopheles melas CM1001059_A (V2).</title>
        <authorList>
            <consortium name="The Broad Institute Genomics Platform"/>
            <person name="Neafsey D.E."/>
            <person name="Besansky N."/>
            <person name="Howell P."/>
            <person name="Walton C."/>
            <person name="Young S.K."/>
            <person name="Zeng Q."/>
            <person name="Gargeya S."/>
            <person name="Fitzgerald M."/>
            <person name="Haas B."/>
            <person name="Abouelleil A."/>
            <person name="Allen A.W."/>
            <person name="Alvarado L."/>
            <person name="Arachchi H.M."/>
            <person name="Berlin A.M."/>
            <person name="Chapman S.B."/>
            <person name="Gainer-Dewar J."/>
            <person name="Goldberg J."/>
            <person name="Griggs A."/>
            <person name="Gujja S."/>
            <person name="Hansen M."/>
            <person name="Howarth C."/>
            <person name="Imamovic A."/>
            <person name="Ireland A."/>
            <person name="Larimer J."/>
            <person name="McCowan C."/>
            <person name="Murphy C."/>
            <person name="Pearson M."/>
            <person name="Poon T.W."/>
            <person name="Priest M."/>
            <person name="Roberts A."/>
            <person name="Saif S."/>
            <person name="Shea T."/>
            <person name="Sisk P."/>
            <person name="Sykes S."/>
            <person name="Wortman J."/>
            <person name="Nusbaum C."/>
            <person name="Birren B."/>
        </authorList>
    </citation>
    <scope>NUCLEOTIDE SEQUENCE [LARGE SCALE GENOMIC DNA]</scope>
    <source>
        <strain evidence="13">CM1001059</strain>
    </source>
</reference>
<evidence type="ECO:0000256" key="2">
    <source>
        <dbReference type="ARBA" id="ARBA00010617"/>
    </source>
</evidence>
<comment type="similarity">
    <text evidence="2 9">Belongs to the cytochrome P450 family.</text>
</comment>
<dbReference type="InterPro" id="IPR050196">
    <property type="entry name" value="Cytochrome_P450_Monoox"/>
</dbReference>
<dbReference type="Proteomes" id="UP000075902">
    <property type="component" value="Unassembled WGS sequence"/>
</dbReference>
<dbReference type="GO" id="GO:0020037">
    <property type="term" value="F:heme binding"/>
    <property type="evidence" value="ECO:0007669"/>
    <property type="project" value="InterPro"/>
</dbReference>
<evidence type="ECO:0000256" key="7">
    <source>
        <dbReference type="ARBA" id="ARBA00023033"/>
    </source>
</evidence>
<keyword evidence="11" id="KW-1133">Transmembrane helix</keyword>
<feature type="compositionally biased region" description="Low complexity" evidence="10">
    <location>
        <begin position="621"/>
        <end position="634"/>
    </location>
</feature>
<protein>
    <recommendedName>
        <fullName evidence="14">Cytochrome P450</fullName>
    </recommendedName>
</protein>
<keyword evidence="4 8" id="KW-0479">Metal-binding</keyword>
<dbReference type="InterPro" id="IPR017972">
    <property type="entry name" value="Cyt_P450_CS"/>
</dbReference>
<dbReference type="InterPro" id="IPR002401">
    <property type="entry name" value="Cyt_P450_E_grp-I"/>
</dbReference>
<dbReference type="GO" id="GO:0016705">
    <property type="term" value="F:oxidoreductase activity, acting on paired donors, with incorporation or reduction of molecular oxygen"/>
    <property type="evidence" value="ECO:0007669"/>
    <property type="project" value="InterPro"/>
</dbReference>
<comment type="cofactor">
    <cofactor evidence="1 8">
        <name>heme</name>
        <dbReference type="ChEBI" id="CHEBI:30413"/>
    </cofactor>
</comment>
<evidence type="ECO:0000256" key="5">
    <source>
        <dbReference type="ARBA" id="ARBA00023002"/>
    </source>
</evidence>
<keyword evidence="11" id="KW-0812">Transmembrane</keyword>
<dbReference type="PANTHER" id="PTHR24291:SF177">
    <property type="entry name" value="CYTOCHROME P450 4AA1-RELATED"/>
    <property type="match status" value="1"/>
</dbReference>
<feature type="region of interest" description="Disordered" evidence="10">
    <location>
        <begin position="606"/>
        <end position="634"/>
    </location>
</feature>
<accession>A0A182U857</accession>
<keyword evidence="5 9" id="KW-0560">Oxidoreductase</keyword>
<reference evidence="12" key="2">
    <citation type="submission" date="2020-05" db="UniProtKB">
        <authorList>
            <consortium name="EnsemblMetazoa"/>
        </authorList>
    </citation>
    <scope>IDENTIFICATION</scope>
    <source>
        <strain evidence="12">CM1001059</strain>
    </source>
</reference>
<dbReference type="PRINTS" id="PR00463">
    <property type="entry name" value="EP450I"/>
</dbReference>
<keyword evidence="3 8" id="KW-0349">Heme</keyword>
<sequence length="651" mass="73729">MSMLLFMKLEKSSAVELYTYLTLILVCVLLYIFSDYLKICALAFRLPGPKSYPIIGNCLDIARKDLITREMAQAYKHYGPLARVWIFIFPMFVVFDPNDLKVILSSKKHTNKSMFYKLLHNFLGRGLITSSGHKWSSHRKLIQPSFNIAILEKFIDTFTDSASFLIDKLPKEETVLNVTEYVNNCVLDILNGIRLGKVVAPYRITHPWLLFNSIYKLTDAATAELNQKKQLDDFSRKMIRRRREILKTLSPSDRRCLLDFMIEISNENPDFTEDDIIDEACTFMLAGQDSVGAAVAFTLFLLARHQDQQAKCYEEIERHIGTDCSKPPSAEGIRELRHLEACIKESLRLYPSVPLMARKIGEDVRVGKYNLPTGTEIMILPYATHRLEHIYPDPERFDPERFGDGAPHQNPYAFLPFSAGPRNCIGYKFAYIEMKTVIARVLQNFHLSPAPGKEEVQPIFRMTLRARGGLWRGGSGTVRRETPARMQARPFQHPLVGPLQQKPARINAMLERWYRSMAARPMAPDLVGRRDLSLAAPINAPHQATEQQHAQHARHDNVYHEQVREAVSGFSFTTTGTVADFWGVPESVTVASSRIASGRSVRFDTSHRLPYGSTRNSTNDSSSVRSPSAASMRPTSIGSCWACSGFSIANE</sequence>
<dbReference type="STRING" id="34690.A0A182U857"/>
<dbReference type="Pfam" id="PF00067">
    <property type="entry name" value="p450"/>
    <property type="match status" value="1"/>
</dbReference>
<evidence type="ECO:0000256" key="1">
    <source>
        <dbReference type="ARBA" id="ARBA00001971"/>
    </source>
</evidence>
<dbReference type="InterPro" id="IPR001128">
    <property type="entry name" value="Cyt_P450"/>
</dbReference>
<evidence type="ECO:0000256" key="8">
    <source>
        <dbReference type="PIRSR" id="PIRSR602401-1"/>
    </source>
</evidence>
<evidence type="ECO:0000256" key="3">
    <source>
        <dbReference type="ARBA" id="ARBA00022617"/>
    </source>
</evidence>
<evidence type="ECO:0000313" key="13">
    <source>
        <dbReference type="Proteomes" id="UP000075902"/>
    </source>
</evidence>
<feature type="transmembrane region" description="Helical" evidence="11">
    <location>
        <begin position="20"/>
        <end position="44"/>
    </location>
</feature>
<dbReference type="PROSITE" id="PS00086">
    <property type="entry name" value="CYTOCHROME_P450"/>
    <property type="match status" value="1"/>
</dbReference>
<feature type="binding site" description="axial binding residue" evidence="8">
    <location>
        <position position="424"/>
    </location>
    <ligand>
        <name>heme</name>
        <dbReference type="ChEBI" id="CHEBI:30413"/>
    </ligand>
    <ligandPart>
        <name>Fe</name>
        <dbReference type="ChEBI" id="CHEBI:18248"/>
    </ligandPart>
</feature>
<organism evidence="12 13">
    <name type="scientific">Anopheles melas</name>
    <dbReference type="NCBI Taxonomy" id="34690"/>
    <lineage>
        <taxon>Eukaryota</taxon>
        <taxon>Metazoa</taxon>
        <taxon>Ecdysozoa</taxon>
        <taxon>Arthropoda</taxon>
        <taxon>Hexapoda</taxon>
        <taxon>Insecta</taxon>
        <taxon>Pterygota</taxon>
        <taxon>Neoptera</taxon>
        <taxon>Endopterygota</taxon>
        <taxon>Diptera</taxon>
        <taxon>Nematocera</taxon>
        <taxon>Culicoidea</taxon>
        <taxon>Culicidae</taxon>
        <taxon>Anophelinae</taxon>
        <taxon>Anopheles</taxon>
    </lineage>
</organism>
<dbReference type="SUPFAM" id="SSF48264">
    <property type="entry name" value="Cytochrome P450"/>
    <property type="match status" value="1"/>
</dbReference>
<keyword evidence="6 8" id="KW-0408">Iron</keyword>
<evidence type="ECO:0000256" key="11">
    <source>
        <dbReference type="SAM" id="Phobius"/>
    </source>
</evidence>
<evidence type="ECO:0000256" key="10">
    <source>
        <dbReference type="SAM" id="MobiDB-lite"/>
    </source>
</evidence>
<evidence type="ECO:0000256" key="9">
    <source>
        <dbReference type="RuleBase" id="RU000461"/>
    </source>
</evidence>
<dbReference type="AlphaFoldDB" id="A0A182U857"/>
<dbReference type="GO" id="GO:0004497">
    <property type="term" value="F:monooxygenase activity"/>
    <property type="evidence" value="ECO:0007669"/>
    <property type="project" value="UniProtKB-KW"/>
</dbReference>
<dbReference type="InterPro" id="IPR036396">
    <property type="entry name" value="Cyt_P450_sf"/>
</dbReference>
<evidence type="ECO:0000256" key="4">
    <source>
        <dbReference type="ARBA" id="ARBA00022723"/>
    </source>
</evidence>
<dbReference type="GO" id="GO:0005506">
    <property type="term" value="F:iron ion binding"/>
    <property type="evidence" value="ECO:0007669"/>
    <property type="project" value="InterPro"/>
</dbReference>
<dbReference type="PANTHER" id="PTHR24291">
    <property type="entry name" value="CYTOCHROME P450 FAMILY 4"/>
    <property type="match status" value="1"/>
</dbReference>